<dbReference type="Proteomes" id="UP000295600">
    <property type="component" value="Unassembled WGS sequence"/>
</dbReference>
<evidence type="ECO:0000256" key="5">
    <source>
        <dbReference type="ARBA" id="ARBA00022490"/>
    </source>
</evidence>
<evidence type="ECO:0000256" key="3">
    <source>
        <dbReference type="ARBA" id="ARBA00008008"/>
    </source>
</evidence>
<dbReference type="NCBIfam" id="TIGR01037">
    <property type="entry name" value="pyrD_sub1_fam"/>
    <property type="match status" value="1"/>
</dbReference>
<keyword evidence="7 12" id="KW-0288">FMN</keyword>
<dbReference type="GO" id="GO:0006207">
    <property type="term" value="P:'de novo' pyrimidine nucleobase biosynthetic process"/>
    <property type="evidence" value="ECO:0007669"/>
    <property type="project" value="InterPro"/>
</dbReference>
<proteinExistence type="inferred from homology"/>
<evidence type="ECO:0000259" key="13">
    <source>
        <dbReference type="Pfam" id="PF01180"/>
    </source>
</evidence>
<dbReference type="InterPro" id="IPR033888">
    <property type="entry name" value="DHOD_1B"/>
</dbReference>
<dbReference type="FunFam" id="3.20.20.70:FF:000069">
    <property type="entry name" value="Dihydroorotate dehydrogenase"/>
    <property type="match status" value="1"/>
</dbReference>
<feature type="binding site" evidence="12">
    <location>
        <position position="127"/>
    </location>
    <ligand>
        <name>FMN</name>
        <dbReference type="ChEBI" id="CHEBI:58210"/>
    </ligand>
</feature>
<dbReference type="PIRSF" id="PIRSF000164">
    <property type="entry name" value="DHO_oxidase"/>
    <property type="match status" value="1"/>
</dbReference>
<dbReference type="Gene3D" id="3.20.20.70">
    <property type="entry name" value="Aldolase class I"/>
    <property type="match status" value="1"/>
</dbReference>
<dbReference type="UniPathway" id="UPA00070"/>
<feature type="binding site" evidence="12">
    <location>
        <position position="191"/>
    </location>
    <ligand>
        <name>FMN</name>
        <dbReference type="ChEBI" id="CHEBI:58210"/>
    </ligand>
</feature>
<organism evidence="14 15">
    <name type="scientific">Prevotella heparinolytica</name>
    <dbReference type="NCBI Taxonomy" id="28113"/>
    <lineage>
        <taxon>Bacteria</taxon>
        <taxon>Pseudomonadati</taxon>
        <taxon>Bacteroidota</taxon>
        <taxon>Bacteroidia</taxon>
        <taxon>Bacteroidales</taxon>
        <taxon>Bacteroidaceae</taxon>
        <taxon>Bacteroides</taxon>
    </lineage>
</organism>
<feature type="binding site" evidence="12">
    <location>
        <position position="217"/>
    </location>
    <ligand>
        <name>FMN</name>
        <dbReference type="ChEBI" id="CHEBI:58210"/>
    </ligand>
</feature>
<feature type="active site" description="Nucleophile" evidence="12">
    <location>
        <position position="130"/>
    </location>
</feature>
<accession>A0A4R2LRB7</accession>
<dbReference type="InterPro" id="IPR012135">
    <property type="entry name" value="Dihydroorotate_DH_1_2"/>
</dbReference>
<dbReference type="NCBIfam" id="NF005574">
    <property type="entry name" value="PRK07259.1"/>
    <property type="match status" value="1"/>
</dbReference>
<dbReference type="PROSITE" id="PS00912">
    <property type="entry name" value="DHODEHASE_2"/>
    <property type="match status" value="1"/>
</dbReference>
<feature type="binding site" evidence="12">
    <location>
        <position position="21"/>
    </location>
    <ligand>
        <name>FMN</name>
        <dbReference type="ChEBI" id="CHEBI:58210"/>
    </ligand>
</feature>
<dbReference type="RefSeq" id="WP_131925094.1">
    <property type="nucleotide sequence ID" value="NZ_SLXB01000002.1"/>
</dbReference>
<feature type="domain" description="Dihydroorotate dehydrogenase catalytic" evidence="13">
    <location>
        <begin position="4"/>
        <end position="285"/>
    </location>
</feature>
<dbReference type="Pfam" id="PF01180">
    <property type="entry name" value="DHO_dh"/>
    <property type="match status" value="1"/>
</dbReference>
<dbReference type="EC" id="1.3.-.-" evidence="12"/>
<evidence type="ECO:0000256" key="1">
    <source>
        <dbReference type="ARBA" id="ARBA00004496"/>
    </source>
</evidence>
<evidence type="ECO:0000313" key="15">
    <source>
        <dbReference type="Proteomes" id="UP000295600"/>
    </source>
</evidence>
<comment type="subcellular location">
    <subcellularLocation>
        <location evidence="1 12">Cytoplasm</location>
    </subcellularLocation>
</comment>
<evidence type="ECO:0000256" key="6">
    <source>
        <dbReference type="ARBA" id="ARBA00022630"/>
    </source>
</evidence>
<comment type="catalytic activity">
    <reaction evidence="11">
        <text>(S)-dihydroorotate + NAD(+) = orotate + NADH + H(+)</text>
        <dbReference type="Rhea" id="RHEA:13513"/>
        <dbReference type="ChEBI" id="CHEBI:15378"/>
        <dbReference type="ChEBI" id="CHEBI:30839"/>
        <dbReference type="ChEBI" id="CHEBI:30864"/>
        <dbReference type="ChEBI" id="CHEBI:57540"/>
        <dbReference type="ChEBI" id="CHEBI:57945"/>
        <dbReference type="EC" id="1.3.1.14"/>
    </reaction>
</comment>
<feature type="binding site" evidence="12">
    <location>
        <position position="127"/>
    </location>
    <ligand>
        <name>substrate</name>
    </ligand>
</feature>
<feature type="binding site" evidence="12">
    <location>
        <begin position="265"/>
        <end position="266"/>
    </location>
    <ligand>
        <name>FMN</name>
        <dbReference type="ChEBI" id="CHEBI:58210"/>
    </ligand>
</feature>
<feature type="binding site" evidence="12">
    <location>
        <position position="45"/>
    </location>
    <ligand>
        <name>substrate</name>
    </ligand>
</feature>
<dbReference type="SUPFAM" id="SSF51395">
    <property type="entry name" value="FMN-linked oxidoreductases"/>
    <property type="match status" value="1"/>
</dbReference>
<evidence type="ECO:0000256" key="7">
    <source>
        <dbReference type="ARBA" id="ARBA00022643"/>
    </source>
</evidence>
<feature type="binding site" evidence="12">
    <location>
        <position position="99"/>
    </location>
    <ligand>
        <name>FMN</name>
        <dbReference type="ChEBI" id="CHEBI:58210"/>
    </ligand>
</feature>
<dbReference type="InterPro" id="IPR013785">
    <property type="entry name" value="Aldolase_TIM"/>
</dbReference>
<comment type="caution">
    <text evidence="14">The sequence shown here is derived from an EMBL/GenBank/DDBJ whole genome shotgun (WGS) entry which is preliminary data.</text>
</comment>
<feature type="binding site" evidence="12">
    <location>
        <begin position="243"/>
        <end position="244"/>
    </location>
    <ligand>
        <name>FMN</name>
        <dbReference type="ChEBI" id="CHEBI:58210"/>
    </ligand>
</feature>
<dbReference type="PANTHER" id="PTHR48109">
    <property type="entry name" value="DIHYDROOROTATE DEHYDROGENASE (QUINONE), MITOCHONDRIAL-RELATED"/>
    <property type="match status" value="1"/>
</dbReference>
<dbReference type="EMBL" id="SLXB01000002">
    <property type="protein sequence ID" value="TCO96040.1"/>
    <property type="molecule type" value="Genomic_DNA"/>
</dbReference>
<protein>
    <recommendedName>
        <fullName evidence="12">Dihydroorotate dehydrogenase</fullName>
        <shortName evidence="12">DHOD</shortName>
        <shortName evidence="12">DHODase</shortName>
        <shortName evidence="12">DHOdehase</shortName>
        <ecNumber evidence="12">1.3.-.-</ecNumber>
    </recommendedName>
</protein>
<evidence type="ECO:0000256" key="4">
    <source>
        <dbReference type="ARBA" id="ARBA00011669"/>
    </source>
</evidence>
<gene>
    <name evidence="12" type="primary">pyrD</name>
    <name evidence="14" type="ORF">EV202_102145</name>
</gene>
<comment type="catalytic activity">
    <reaction evidence="12">
        <text>(S)-dihydroorotate + A = orotate + AH2</text>
        <dbReference type="Rhea" id="RHEA:18073"/>
        <dbReference type="ChEBI" id="CHEBI:13193"/>
        <dbReference type="ChEBI" id="CHEBI:17499"/>
        <dbReference type="ChEBI" id="CHEBI:30839"/>
        <dbReference type="ChEBI" id="CHEBI:30864"/>
    </reaction>
</comment>
<keyword evidence="5 12" id="KW-0963">Cytoplasm</keyword>
<dbReference type="PROSITE" id="PS00911">
    <property type="entry name" value="DHODEHASE_1"/>
    <property type="match status" value="1"/>
</dbReference>
<dbReference type="InterPro" id="IPR005720">
    <property type="entry name" value="Dihydroorotate_DH_cat"/>
</dbReference>
<comment type="pathway">
    <text evidence="2">Pyrimidine metabolism; UMP biosynthesis via de novo pathway; orotate from (S)-dihydroorotate (NAD(+) route): step 1/1.</text>
</comment>
<evidence type="ECO:0000256" key="12">
    <source>
        <dbReference type="HAMAP-Rule" id="MF_00224"/>
    </source>
</evidence>
<dbReference type="GO" id="GO:0004589">
    <property type="term" value="F:dihydroorotate dehydrogenase (NAD+) activity"/>
    <property type="evidence" value="ECO:0007669"/>
    <property type="project" value="UniProtKB-EC"/>
</dbReference>
<dbReference type="AlphaFoldDB" id="A0A4R2LRB7"/>
<reference evidence="14 15" key="1">
    <citation type="submission" date="2019-03" db="EMBL/GenBank/DDBJ databases">
        <title>Genomic Encyclopedia of Type Strains, Phase IV (KMG-IV): sequencing the most valuable type-strain genomes for metagenomic binning, comparative biology and taxonomic classification.</title>
        <authorList>
            <person name="Goeker M."/>
        </authorList>
    </citation>
    <scope>NUCLEOTIDE SEQUENCE [LARGE SCALE GENOMIC DNA]</scope>
    <source>
        <strain evidence="14 15">DSM 23917</strain>
    </source>
</reference>
<comment type="cofactor">
    <cofactor evidence="12">
        <name>FMN</name>
        <dbReference type="ChEBI" id="CHEBI:58210"/>
    </cofactor>
    <text evidence="12">Binds 1 FMN per subunit.</text>
</comment>
<dbReference type="InterPro" id="IPR050074">
    <property type="entry name" value="DHO_dehydrogenase"/>
</dbReference>
<dbReference type="GO" id="GO:0044205">
    <property type="term" value="P:'de novo' UMP biosynthetic process"/>
    <property type="evidence" value="ECO:0007669"/>
    <property type="project" value="UniProtKB-UniRule"/>
</dbReference>
<keyword evidence="9 12" id="KW-0560">Oxidoreductase</keyword>
<dbReference type="GO" id="GO:0005737">
    <property type="term" value="C:cytoplasm"/>
    <property type="evidence" value="ECO:0007669"/>
    <property type="project" value="UniProtKB-SubCell"/>
</dbReference>
<evidence type="ECO:0000256" key="10">
    <source>
        <dbReference type="ARBA" id="ARBA00023027"/>
    </source>
</evidence>
<evidence type="ECO:0000256" key="2">
    <source>
        <dbReference type="ARBA" id="ARBA00004715"/>
    </source>
</evidence>
<evidence type="ECO:0000256" key="11">
    <source>
        <dbReference type="ARBA" id="ARBA00048996"/>
    </source>
</evidence>
<evidence type="ECO:0000256" key="9">
    <source>
        <dbReference type="ARBA" id="ARBA00023002"/>
    </source>
</evidence>
<feature type="binding site" evidence="12">
    <location>
        <begin position="45"/>
        <end position="46"/>
    </location>
    <ligand>
        <name>FMN</name>
        <dbReference type="ChEBI" id="CHEBI:58210"/>
    </ligand>
</feature>
<dbReference type="InterPro" id="IPR024920">
    <property type="entry name" value="Dihydroorotate_DH_1"/>
</dbReference>
<keyword evidence="10" id="KW-0520">NAD</keyword>
<name>A0A4R2LRB7_9BACE</name>
<evidence type="ECO:0000313" key="14">
    <source>
        <dbReference type="EMBL" id="TCO96040.1"/>
    </source>
</evidence>
<dbReference type="InterPro" id="IPR001295">
    <property type="entry name" value="Dihydroorotate_DH_CS"/>
</dbReference>
<comment type="subunit">
    <text evidence="4">Heterotetramer of 2 PyrK and 2 PyrD type B subunits.</text>
</comment>
<feature type="binding site" evidence="12">
    <location>
        <begin position="69"/>
        <end position="73"/>
    </location>
    <ligand>
        <name>substrate</name>
    </ligand>
</feature>
<keyword evidence="8 12" id="KW-0665">Pyrimidine biosynthesis</keyword>
<comment type="function">
    <text evidence="12">Catalyzes the conversion of dihydroorotate to orotate.</text>
</comment>
<keyword evidence="6 12" id="KW-0285">Flavoprotein</keyword>
<evidence type="ECO:0000256" key="8">
    <source>
        <dbReference type="ARBA" id="ARBA00022975"/>
    </source>
</evidence>
<dbReference type="InterPro" id="IPR049622">
    <property type="entry name" value="Dihydroorotate_DH_I"/>
</dbReference>
<sequence length="303" mass="32376">MADLNVNIGELQMKNPVMTASGTFGYGLEFADFIELARIGGIIVKGTTLHKREGNPYPRMAETPSGMLNAVGLQNKGVHHFVEHIYPSIKDIQTNMIVNVSGSAIEDYVETAAIINELDKISAIELNISCPNVKQGGMAFGVTAKGAEEVVKAVRSVYKKTLIVKLSPNVTDITEIARAVENGGADSVSLINTLLGMAIDAEHRRPILSTVTGGLSGAAVKPIALRMVWQVSKAVKIPVIGMGGIMNWKDAVEFMLAGATAIQIGTANFIDPTVTVKVAESIDDYLNRHNYTSVKDIIGALEV</sequence>
<feature type="binding site" evidence="12">
    <location>
        <position position="165"/>
    </location>
    <ligand>
        <name>FMN</name>
        <dbReference type="ChEBI" id="CHEBI:58210"/>
    </ligand>
</feature>
<feature type="binding site" evidence="12">
    <location>
        <begin position="192"/>
        <end position="193"/>
    </location>
    <ligand>
        <name>substrate</name>
    </ligand>
</feature>
<dbReference type="HAMAP" id="MF_00224">
    <property type="entry name" value="DHO_dh_type1"/>
    <property type="match status" value="1"/>
</dbReference>
<dbReference type="PANTHER" id="PTHR48109:SF1">
    <property type="entry name" value="DIHYDROOROTATE DEHYDROGENASE (FUMARATE)"/>
    <property type="match status" value="1"/>
</dbReference>
<dbReference type="CDD" id="cd04740">
    <property type="entry name" value="DHOD_1B_like"/>
    <property type="match status" value="1"/>
</dbReference>
<comment type="similarity">
    <text evidence="3 12">Belongs to the dihydroorotate dehydrogenase family. Type 1 subfamily.</text>
</comment>